<evidence type="ECO:0000313" key="3">
    <source>
        <dbReference type="Proteomes" id="UP000533639"/>
    </source>
</evidence>
<name>A0A9N8J5H3_9FLAO</name>
<dbReference type="AlphaFoldDB" id="A0A9N8J5H3"/>
<sequence>MKHITKDIILNIVWILCFSLLAYVQIERLKEPWEKSLFVTLSIITILLFIKNVSRIKYYTLIDDVLTIRQIFSKPKQYSLKTISGWSENQYELLGFKTGRNIILKTKEGSKINLVKRNSKDFEKLSDYLNENFPESFEKE</sequence>
<comment type="caution">
    <text evidence="2">The sequence shown here is derived from an EMBL/GenBank/DDBJ whole genome shotgun (WGS) entry which is preliminary data.</text>
</comment>
<dbReference type="RefSeq" id="WP_180861177.1">
    <property type="nucleotide sequence ID" value="NZ_CAIJDE010000062.1"/>
</dbReference>
<organism evidence="2 3">
    <name type="scientific">Flavobacterium panici</name>
    <dbReference type="NCBI Taxonomy" id="2654843"/>
    <lineage>
        <taxon>Bacteria</taxon>
        <taxon>Pseudomonadati</taxon>
        <taxon>Bacteroidota</taxon>
        <taxon>Flavobacteriia</taxon>
        <taxon>Flavobacteriales</taxon>
        <taxon>Flavobacteriaceae</taxon>
        <taxon>Flavobacterium</taxon>
    </lineage>
</organism>
<proteinExistence type="predicted"/>
<keyword evidence="1" id="KW-0812">Transmembrane</keyword>
<feature type="transmembrane region" description="Helical" evidence="1">
    <location>
        <begin position="7"/>
        <end position="26"/>
    </location>
</feature>
<protein>
    <submittedName>
        <fullName evidence="2">Uncharacterized protein</fullName>
    </submittedName>
</protein>
<keyword evidence="1" id="KW-1133">Transmembrane helix</keyword>
<keyword evidence="3" id="KW-1185">Reference proteome</keyword>
<gene>
    <name evidence="2" type="ORF">FLAPXU55_04280</name>
</gene>
<dbReference type="EMBL" id="CAIJDE010000062">
    <property type="protein sequence ID" value="CAC9976553.1"/>
    <property type="molecule type" value="Genomic_DNA"/>
</dbReference>
<reference evidence="2 3" key="1">
    <citation type="submission" date="2020-06" db="EMBL/GenBank/DDBJ databases">
        <authorList>
            <person name="Criscuolo A."/>
        </authorList>
    </citation>
    <scope>NUCLEOTIDE SEQUENCE [LARGE SCALE GENOMIC DNA]</scope>
    <source>
        <strain evidence="2">PXU-55</strain>
    </source>
</reference>
<feature type="transmembrane region" description="Helical" evidence="1">
    <location>
        <begin position="32"/>
        <end position="50"/>
    </location>
</feature>
<keyword evidence="1" id="KW-0472">Membrane</keyword>
<evidence type="ECO:0000256" key="1">
    <source>
        <dbReference type="SAM" id="Phobius"/>
    </source>
</evidence>
<evidence type="ECO:0000313" key="2">
    <source>
        <dbReference type="EMBL" id="CAC9976553.1"/>
    </source>
</evidence>
<dbReference type="Proteomes" id="UP000533639">
    <property type="component" value="Unassembled WGS sequence"/>
</dbReference>
<accession>A0A9N8J5H3</accession>